<reference evidence="1 2" key="2">
    <citation type="journal article" date="2017" name="Front. Plant Sci.">
        <title>Gene Classification and Mining of Molecular Markers Useful in Red Clover (Trifolium pratense) Breeding.</title>
        <authorList>
            <person name="Istvanek J."/>
            <person name="Dluhosova J."/>
            <person name="Dluhos P."/>
            <person name="Patkova L."/>
            <person name="Nedelnik J."/>
            <person name="Repkova J."/>
        </authorList>
    </citation>
    <scope>NUCLEOTIDE SEQUENCE [LARGE SCALE GENOMIC DNA]</scope>
    <source>
        <strain evidence="2">cv. Tatra</strain>
        <tissue evidence="1">Young leaves</tissue>
    </source>
</reference>
<proteinExistence type="predicted"/>
<comment type="caution">
    <text evidence="1">The sequence shown here is derived from an EMBL/GenBank/DDBJ whole genome shotgun (WGS) entry which is preliminary data.</text>
</comment>
<dbReference type="EMBL" id="ASHM01129933">
    <property type="protein sequence ID" value="PNX58975.1"/>
    <property type="molecule type" value="Genomic_DNA"/>
</dbReference>
<reference evidence="1 2" key="1">
    <citation type="journal article" date="2014" name="Am. J. Bot.">
        <title>Genome assembly and annotation for red clover (Trifolium pratense; Fabaceae).</title>
        <authorList>
            <person name="Istvanek J."/>
            <person name="Jaros M."/>
            <person name="Krenek A."/>
            <person name="Repkova J."/>
        </authorList>
    </citation>
    <scope>NUCLEOTIDE SEQUENCE [LARGE SCALE GENOMIC DNA]</scope>
    <source>
        <strain evidence="2">cv. Tatra</strain>
        <tissue evidence="1">Young leaves</tissue>
    </source>
</reference>
<evidence type="ECO:0000313" key="1">
    <source>
        <dbReference type="EMBL" id="PNX58975.1"/>
    </source>
</evidence>
<accession>A0A2K3JY36</accession>
<feature type="non-terminal residue" evidence="1">
    <location>
        <position position="1"/>
    </location>
</feature>
<organism evidence="1 2">
    <name type="scientific">Trifolium pratense</name>
    <name type="common">Red clover</name>
    <dbReference type="NCBI Taxonomy" id="57577"/>
    <lineage>
        <taxon>Eukaryota</taxon>
        <taxon>Viridiplantae</taxon>
        <taxon>Streptophyta</taxon>
        <taxon>Embryophyta</taxon>
        <taxon>Tracheophyta</taxon>
        <taxon>Spermatophyta</taxon>
        <taxon>Magnoliopsida</taxon>
        <taxon>eudicotyledons</taxon>
        <taxon>Gunneridae</taxon>
        <taxon>Pentapetalae</taxon>
        <taxon>rosids</taxon>
        <taxon>fabids</taxon>
        <taxon>Fabales</taxon>
        <taxon>Fabaceae</taxon>
        <taxon>Papilionoideae</taxon>
        <taxon>50 kb inversion clade</taxon>
        <taxon>NPAAA clade</taxon>
        <taxon>Hologalegina</taxon>
        <taxon>IRL clade</taxon>
        <taxon>Trifolieae</taxon>
        <taxon>Trifolium</taxon>
    </lineage>
</organism>
<gene>
    <name evidence="1" type="ORF">L195_g059455</name>
</gene>
<dbReference type="Proteomes" id="UP000236291">
    <property type="component" value="Unassembled WGS sequence"/>
</dbReference>
<sequence length="41" mass="4219">RCGVPVSVIPPPPELSLTATCSSPLAVDYHHSGSGEFLSLP</sequence>
<dbReference type="AlphaFoldDB" id="A0A2K3JY36"/>
<name>A0A2K3JY36_TRIPR</name>
<protein>
    <submittedName>
        <fullName evidence="1">Uncharacterized protein</fullName>
    </submittedName>
</protein>
<evidence type="ECO:0000313" key="2">
    <source>
        <dbReference type="Proteomes" id="UP000236291"/>
    </source>
</evidence>